<evidence type="ECO:0000256" key="9">
    <source>
        <dbReference type="ARBA" id="ARBA00031404"/>
    </source>
</evidence>
<dbReference type="CDD" id="cd17871">
    <property type="entry name" value="GPN2"/>
    <property type="match status" value="1"/>
</dbReference>
<evidence type="ECO:0000256" key="11">
    <source>
        <dbReference type="ARBA" id="ARBA00080015"/>
    </source>
</evidence>
<evidence type="ECO:0000256" key="7">
    <source>
        <dbReference type="ARBA" id="ARBA00026116"/>
    </source>
</evidence>
<keyword evidence="4" id="KW-0378">Hydrolase</keyword>
<dbReference type="GO" id="GO:0006552">
    <property type="term" value="P:L-leucine catabolic process"/>
    <property type="evidence" value="ECO:0007669"/>
    <property type="project" value="UniProtKB-UniPathway"/>
</dbReference>
<dbReference type="InterPro" id="IPR004130">
    <property type="entry name" value="Gpn"/>
</dbReference>
<comment type="caution">
    <text evidence="14">The sequence shown here is derived from an EMBL/GenBank/DDBJ whole genome shotgun (WGS) entry which is preliminary data.</text>
</comment>
<dbReference type="Pfam" id="PF01039">
    <property type="entry name" value="Carboxyl_trans"/>
    <property type="match status" value="1"/>
</dbReference>
<dbReference type="SUPFAM" id="SSF52096">
    <property type="entry name" value="ClpP/crotonase"/>
    <property type="match status" value="2"/>
</dbReference>
<reference evidence="14 15" key="1">
    <citation type="journal article" date="2018" name="MBio">
        <title>Comparative Genomics Reveals the Core Gene Toolbox for the Fungus-Insect Symbiosis.</title>
        <authorList>
            <person name="Wang Y."/>
            <person name="Stata M."/>
            <person name="Wang W."/>
            <person name="Stajich J.E."/>
            <person name="White M.M."/>
            <person name="Moncalvo J.M."/>
        </authorList>
    </citation>
    <scope>NUCLEOTIDE SEQUENCE [LARGE SCALE GENOMIC DNA]</scope>
    <source>
        <strain evidence="14 15">AUS-77-4</strain>
    </source>
</reference>
<keyword evidence="3" id="KW-0547">Nucleotide-binding</keyword>
<dbReference type="InterPro" id="IPR011763">
    <property type="entry name" value="COA_CT_C"/>
</dbReference>
<comment type="similarity">
    <text evidence="2">Belongs to the AccD/PCCB family.</text>
</comment>
<dbReference type="FunFam" id="3.40.50.300:FF:000338">
    <property type="entry name" value="GPN-loop GTPase 2"/>
    <property type="match status" value="1"/>
</dbReference>
<keyword evidence="15" id="KW-1185">Reference proteome</keyword>
<dbReference type="GO" id="GO:0005739">
    <property type="term" value="C:mitochondrion"/>
    <property type="evidence" value="ECO:0007669"/>
    <property type="project" value="TreeGrafter"/>
</dbReference>
<evidence type="ECO:0000256" key="10">
    <source>
        <dbReference type="ARBA" id="ARBA00052347"/>
    </source>
</evidence>
<dbReference type="EMBL" id="MBFT01000380">
    <property type="protein sequence ID" value="PVU92233.1"/>
    <property type="molecule type" value="Genomic_DNA"/>
</dbReference>
<evidence type="ECO:0000313" key="15">
    <source>
        <dbReference type="Proteomes" id="UP000245699"/>
    </source>
</evidence>
<dbReference type="PROSITE" id="PS50980">
    <property type="entry name" value="COA_CT_NTER"/>
    <property type="match status" value="1"/>
</dbReference>
<proteinExistence type="inferred from homology"/>
<gene>
    <name evidence="14" type="ORF">BB559_003780</name>
</gene>
<feature type="domain" description="CoA carboxyltransferase C-terminal" evidence="13">
    <location>
        <begin position="318"/>
        <end position="567"/>
    </location>
</feature>
<dbReference type="FunFam" id="3.90.226.10:FF:000004">
    <property type="entry name" value="Methylcrotonoyl-CoA carboxylase beta chain"/>
    <property type="match status" value="1"/>
</dbReference>
<dbReference type="InterPro" id="IPR027417">
    <property type="entry name" value="P-loop_NTPase"/>
</dbReference>
<dbReference type="FunFam" id="3.90.226.10:FF:000046">
    <property type="entry name" value="Geranyl-CoA carboxylase beta subunit"/>
    <property type="match status" value="1"/>
</dbReference>
<dbReference type="PANTHER" id="PTHR22855:SF13">
    <property type="entry name" value="METHYLCROTONOYL-COA CARBOXYLASE BETA CHAIN, MITOCHONDRIAL"/>
    <property type="match status" value="1"/>
</dbReference>
<evidence type="ECO:0000259" key="12">
    <source>
        <dbReference type="PROSITE" id="PS50980"/>
    </source>
</evidence>
<comment type="catalytic activity">
    <reaction evidence="10">
        <text>3-methylbut-2-enoyl-CoA + hydrogencarbonate + ATP = 3-methyl-(2E)-glutaconyl-CoA + ADP + phosphate + H(+)</text>
        <dbReference type="Rhea" id="RHEA:13589"/>
        <dbReference type="ChEBI" id="CHEBI:15378"/>
        <dbReference type="ChEBI" id="CHEBI:17544"/>
        <dbReference type="ChEBI" id="CHEBI:30616"/>
        <dbReference type="ChEBI" id="CHEBI:43474"/>
        <dbReference type="ChEBI" id="CHEBI:57344"/>
        <dbReference type="ChEBI" id="CHEBI:57346"/>
        <dbReference type="ChEBI" id="CHEBI:456216"/>
        <dbReference type="EC" id="6.4.1.4"/>
    </reaction>
</comment>
<dbReference type="SUPFAM" id="SSF52540">
    <property type="entry name" value="P-loop containing nucleoside triphosphate hydrolases"/>
    <property type="match status" value="1"/>
</dbReference>
<dbReference type="InterPro" id="IPR030231">
    <property type="entry name" value="Gpn2"/>
</dbReference>
<sequence>MLSNCRSVLKPFTRKSTLNVINLKTQHSGFGKGAYHNLFKFAQQSRKIGYVQDSEINIIPNTIDTRSKEFQENSSRMSEIVKDLDNKVENIVKGGGEKARARHLSRNKLLPRDRIKKLLDVGSPFLEFSQLAGYKLYDDEVPAGGIITGIGRISGTECVIVLKKHLRAQEIARENKLPCVYLVDSGGANLPHQDQVFPDKEHFGRIFYNQAVMSSEGIPQIAVVLGSCTAGGAYVPAMADESVIVKNQGTVFLGGPPLVKAATGEVVSAEDLGGADLHCRRSGVTDHYAQNDEHALTITRNIVSSLNIKKGTNLNAIASVEPLYSSEEIGGIVGDNLRKSFDVRQVISRIVDGSTFQEFKQLYGTTLVTGFARLYGYPIGIVANNGILFSESSLKGAHFIQLCAKRGIPLVFLQNITGFMVGSDAEANGIAKNGAKLVTAVSCAAVPKMTVIIGGSFGAGNYGMCGRAYSPRMLYMWPNARISVMGGEQAAGVLTQVKLDNLERAGKEWPLEDIERFKSGIIGKYEHEGHPYYSSARLWDDGIIAPSDTRKVLGLSLSATLNSPIKKSEFGPPGSGKTTYCFGMYQFLNATARETVIVNLDPGNDNLPYNCEIDINELITLDDVQNEFGLGPNGSMMYCIEYLENNIEWLLNRLKEQTERNKETYFLFDFPGQVEFFTHHKSVRNIIKTLEKAYYRLVCVNLVDSSYCTDASKYVSVLMTSLTIMMMIELPQVNVLSKIDLLESFGSLVVLQFLLWIDFNLEYYTQVMDLSYLSHHLNQSSSKKFFSLNKTICELIEEFNIVGFQTLCITDKNSVYNLLKEIDKSNGYIFGGLSHGNESIMMTANASDPLTEVRETQEQYQIGKQPYNKTQNTQKALEVSIPKNIKTQINIVENLHSLDL</sequence>
<dbReference type="GO" id="GO:1905202">
    <property type="term" value="C:methylcrotonoyl-CoA carboxylase complex"/>
    <property type="evidence" value="ECO:0007669"/>
    <property type="project" value="TreeGrafter"/>
</dbReference>
<dbReference type="Gene3D" id="3.90.226.10">
    <property type="entry name" value="2-enoyl-CoA Hydratase, Chain A, domain 1"/>
    <property type="match status" value="2"/>
</dbReference>
<evidence type="ECO:0000256" key="3">
    <source>
        <dbReference type="ARBA" id="ARBA00022741"/>
    </source>
</evidence>
<evidence type="ECO:0000256" key="5">
    <source>
        <dbReference type="ARBA" id="ARBA00023134"/>
    </source>
</evidence>
<dbReference type="Gene3D" id="3.40.50.300">
    <property type="entry name" value="P-loop containing nucleotide triphosphate hydrolases"/>
    <property type="match status" value="1"/>
</dbReference>
<evidence type="ECO:0000256" key="4">
    <source>
        <dbReference type="ARBA" id="ARBA00022801"/>
    </source>
</evidence>
<evidence type="ECO:0000259" key="13">
    <source>
        <dbReference type="PROSITE" id="PS50989"/>
    </source>
</evidence>
<keyword evidence="5" id="KW-0342">GTP-binding</keyword>
<dbReference type="Proteomes" id="UP000245699">
    <property type="component" value="Unassembled WGS sequence"/>
</dbReference>
<dbReference type="OrthoDB" id="439921at2759"/>
<dbReference type="UniPathway" id="UPA00363">
    <property type="reaction ID" value="UER00861"/>
</dbReference>
<dbReference type="GO" id="GO:0016787">
    <property type="term" value="F:hydrolase activity"/>
    <property type="evidence" value="ECO:0007669"/>
    <property type="project" value="UniProtKB-KW"/>
</dbReference>
<evidence type="ECO:0000256" key="8">
    <source>
        <dbReference type="ARBA" id="ARBA00031237"/>
    </source>
</evidence>
<dbReference type="InterPro" id="IPR029045">
    <property type="entry name" value="ClpP/crotonase-like_dom_sf"/>
</dbReference>
<dbReference type="STRING" id="61424.A0A2T9YIS7"/>
<evidence type="ECO:0000313" key="14">
    <source>
        <dbReference type="EMBL" id="PVU92233.1"/>
    </source>
</evidence>
<dbReference type="Pfam" id="PF03029">
    <property type="entry name" value="ATP_bind_1"/>
    <property type="match status" value="1"/>
</dbReference>
<evidence type="ECO:0000256" key="1">
    <source>
        <dbReference type="ARBA" id="ARBA00005290"/>
    </source>
</evidence>
<comment type="pathway">
    <text evidence="6">Amino-acid degradation; L-leucine degradation; (S)-3-hydroxy-3-methylglutaryl-CoA from 3-isovaleryl-CoA: step 2/3.</text>
</comment>
<dbReference type="EC" id="6.4.1.4" evidence="7"/>
<dbReference type="InterPro" id="IPR045190">
    <property type="entry name" value="MCCB/AccD1-like"/>
</dbReference>
<evidence type="ECO:0000256" key="2">
    <source>
        <dbReference type="ARBA" id="ARBA00006102"/>
    </source>
</evidence>
<accession>A0A2T9YIS7</accession>
<protein>
    <recommendedName>
        <fullName evidence="7">methylcrotonoyl-CoA carboxylase</fullName>
        <ecNumber evidence="7">6.4.1.4</ecNumber>
    </recommendedName>
    <alternativeName>
        <fullName evidence="9">3-methylcrotonyl-CoA carboxylase 2</fullName>
    </alternativeName>
    <alternativeName>
        <fullName evidence="8">3-methylcrotonyl-CoA:carbon dioxide ligase subunit beta</fullName>
    </alternativeName>
    <alternativeName>
        <fullName evidence="11">ATP-binding domain 1 family member B homolog</fullName>
    </alternativeName>
</protein>
<name>A0A2T9YIS7_9FUNG</name>
<dbReference type="InterPro" id="IPR011762">
    <property type="entry name" value="COA_CT_N"/>
</dbReference>
<dbReference type="AlphaFoldDB" id="A0A2T9YIS7"/>
<dbReference type="GO" id="GO:0004485">
    <property type="term" value="F:methylcrotonoyl-CoA carboxylase activity"/>
    <property type="evidence" value="ECO:0007669"/>
    <property type="project" value="UniProtKB-EC"/>
</dbReference>
<comment type="similarity">
    <text evidence="1">Belongs to the GPN-loop GTPase family.</text>
</comment>
<evidence type="ECO:0000256" key="6">
    <source>
        <dbReference type="ARBA" id="ARBA00025711"/>
    </source>
</evidence>
<dbReference type="PROSITE" id="PS50989">
    <property type="entry name" value="COA_CT_CTER"/>
    <property type="match status" value="1"/>
</dbReference>
<organism evidence="14 15">
    <name type="scientific">Furculomyces boomerangus</name>
    <dbReference type="NCBI Taxonomy" id="61424"/>
    <lineage>
        <taxon>Eukaryota</taxon>
        <taxon>Fungi</taxon>
        <taxon>Fungi incertae sedis</taxon>
        <taxon>Zoopagomycota</taxon>
        <taxon>Kickxellomycotina</taxon>
        <taxon>Harpellomycetes</taxon>
        <taxon>Harpellales</taxon>
        <taxon>Harpellaceae</taxon>
        <taxon>Furculomyces</taxon>
    </lineage>
</organism>
<dbReference type="InterPro" id="IPR034733">
    <property type="entry name" value="AcCoA_carboxyl_beta"/>
</dbReference>
<dbReference type="GO" id="GO:0005525">
    <property type="term" value="F:GTP binding"/>
    <property type="evidence" value="ECO:0007669"/>
    <property type="project" value="UniProtKB-KW"/>
</dbReference>
<feature type="domain" description="CoA carboxyltransferase N-terminal" evidence="12">
    <location>
        <begin position="163"/>
        <end position="318"/>
    </location>
</feature>
<dbReference type="PANTHER" id="PTHR22855">
    <property type="entry name" value="ACETYL, PROPIONYL, PYRUVATE, AND GLUTACONYL CARBOXYLASE-RELATED"/>
    <property type="match status" value="1"/>
</dbReference>